<reference evidence="2" key="2">
    <citation type="submission" date="2021-02" db="EMBL/GenBank/DDBJ databases">
        <authorList>
            <person name="Kimball J.A."/>
            <person name="Haas M.W."/>
            <person name="Macchietto M."/>
            <person name="Kono T."/>
            <person name="Duquette J."/>
            <person name="Shao M."/>
        </authorList>
    </citation>
    <scope>NUCLEOTIDE SEQUENCE</scope>
    <source>
        <tissue evidence="2">Fresh leaf tissue</tissue>
    </source>
</reference>
<name>A0A8J5SE22_ZIZPA</name>
<feature type="compositionally biased region" description="Basic and acidic residues" evidence="1">
    <location>
        <begin position="14"/>
        <end position="32"/>
    </location>
</feature>
<protein>
    <submittedName>
        <fullName evidence="2">Uncharacterized protein</fullName>
    </submittedName>
</protein>
<accession>A0A8J5SE22</accession>
<dbReference type="Proteomes" id="UP000729402">
    <property type="component" value="Unassembled WGS sequence"/>
</dbReference>
<gene>
    <name evidence="2" type="ORF">GUJ93_ZPchr0003g18531</name>
</gene>
<feature type="region of interest" description="Disordered" evidence="1">
    <location>
        <begin position="1"/>
        <end position="33"/>
    </location>
</feature>
<sequence length="84" mass="9514">MDGIPCSMELLTQGRRDDTHVRSHRTPNRDETATDPLIALYRNYLMSRLSRFCFSGWRPATTELLETSLWIPSRSSPGSSSEGP</sequence>
<comment type="caution">
    <text evidence="2">The sequence shown here is derived from an EMBL/GenBank/DDBJ whole genome shotgun (WGS) entry which is preliminary data.</text>
</comment>
<evidence type="ECO:0000256" key="1">
    <source>
        <dbReference type="SAM" id="MobiDB-lite"/>
    </source>
</evidence>
<reference evidence="2" key="1">
    <citation type="journal article" date="2021" name="bioRxiv">
        <title>Whole Genome Assembly and Annotation of Northern Wild Rice, Zizania palustris L., Supports a Whole Genome Duplication in the Zizania Genus.</title>
        <authorList>
            <person name="Haas M."/>
            <person name="Kono T."/>
            <person name="Macchietto M."/>
            <person name="Millas R."/>
            <person name="McGilp L."/>
            <person name="Shao M."/>
            <person name="Duquette J."/>
            <person name="Hirsch C.N."/>
            <person name="Kimball J."/>
        </authorList>
    </citation>
    <scope>NUCLEOTIDE SEQUENCE</scope>
    <source>
        <tissue evidence="2">Fresh leaf tissue</tissue>
    </source>
</reference>
<organism evidence="2 3">
    <name type="scientific">Zizania palustris</name>
    <name type="common">Northern wild rice</name>
    <dbReference type="NCBI Taxonomy" id="103762"/>
    <lineage>
        <taxon>Eukaryota</taxon>
        <taxon>Viridiplantae</taxon>
        <taxon>Streptophyta</taxon>
        <taxon>Embryophyta</taxon>
        <taxon>Tracheophyta</taxon>
        <taxon>Spermatophyta</taxon>
        <taxon>Magnoliopsida</taxon>
        <taxon>Liliopsida</taxon>
        <taxon>Poales</taxon>
        <taxon>Poaceae</taxon>
        <taxon>BOP clade</taxon>
        <taxon>Oryzoideae</taxon>
        <taxon>Oryzeae</taxon>
        <taxon>Zizaniinae</taxon>
        <taxon>Zizania</taxon>
    </lineage>
</organism>
<dbReference type="EMBL" id="JAAALK010000286">
    <property type="protein sequence ID" value="KAG8061297.1"/>
    <property type="molecule type" value="Genomic_DNA"/>
</dbReference>
<evidence type="ECO:0000313" key="2">
    <source>
        <dbReference type="EMBL" id="KAG8061297.1"/>
    </source>
</evidence>
<dbReference type="AlphaFoldDB" id="A0A8J5SE22"/>
<proteinExistence type="predicted"/>
<keyword evidence="3" id="KW-1185">Reference proteome</keyword>
<evidence type="ECO:0000313" key="3">
    <source>
        <dbReference type="Proteomes" id="UP000729402"/>
    </source>
</evidence>